<keyword evidence="7 12" id="KW-0630">Potassium</keyword>
<evidence type="ECO:0000313" key="16">
    <source>
        <dbReference type="Proteomes" id="UP000887572"/>
    </source>
</evidence>
<dbReference type="AlphaFoldDB" id="A0A914HY25"/>
<evidence type="ECO:0000256" key="3">
    <source>
        <dbReference type="ARBA" id="ARBA00022448"/>
    </source>
</evidence>
<dbReference type="Proteomes" id="UP000887572">
    <property type="component" value="Unplaced"/>
</dbReference>
<evidence type="ECO:0000256" key="11">
    <source>
        <dbReference type="ARBA" id="ARBA00023303"/>
    </source>
</evidence>
<evidence type="ECO:0000256" key="2">
    <source>
        <dbReference type="ARBA" id="ARBA00006666"/>
    </source>
</evidence>
<dbReference type="Pfam" id="PF07885">
    <property type="entry name" value="Ion_trans_2"/>
    <property type="match status" value="2"/>
</dbReference>
<keyword evidence="8 14" id="KW-1133">Transmembrane helix</keyword>
<feature type="transmembrane region" description="Helical" evidence="14">
    <location>
        <begin position="219"/>
        <end position="246"/>
    </location>
</feature>
<protein>
    <recommendedName>
        <fullName evidence="12">Two pore potassium channel protein sup-9</fullName>
    </recommendedName>
</protein>
<evidence type="ECO:0000313" key="17">
    <source>
        <dbReference type="WBParaSite" id="Gr19_v10_g517.t1"/>
    </source>
</evidence>
<keyword evidence="10 12" id="KW-0472">Membrane</keyword>
<keyword evidence="4 12" id="KW-0633">Potassium transport</keyword>
<feature type="transmembrane region" description="Helical" evidence="14">
    <location>
        <begin position="188"/>
        <end position="207"/>
    </location>
</feature>
<evidence type="ECO:0000256" key="12">
    <source>
        <dbReference type="PIRNR" id="PIRNR038061"/>
    </source>
</evidence>
<keyword evidence="9 12" id="KW-0406">Ion transport</keyword>
<dbReference type="PRINTS" id="PR01095">
    <property type="entry name" value="TASKCHANNEL"/>
</dbReference>
<evidence type="ECO:0000256" key="6">
    <source>
        <dbReference type="ARBA" id="ARBA00022826"/>
    </source>
</evidence>
<accession>A0A914HY25</accession>
<dbReference type="Gene3D" id="1.10.287.70">
    <property type="match status" value="1"/>
</dbReference>
<dbReference type="GO" id="GO:0030322">
    <property type="term" value="P:stabilization of membrane potential"/>
    <property type="evidence" value="ECO:0007669"/>
    <property type="project" value="TreeGrafter"/>
</dbReference>
<evidence type="ECO:0000256" key="13">
    <source>
        <dbReference type="RuleBase" id="RU003857"/>
    </source>
</evidence>
<sequence length="373" mass="41498">MKRQNVRTLSLIVCTITYLMVGSAVFDALESEAELQQRQQVESVKGHLMAKYNISETDYALLESIIVRAIPHKAGHQWKFSGAFYFATTVITTIGYGHSCPVTLGGKVFCMFYALAGIPLGLVMFQSIGERLNTFCSILLKRLKLLLRRPPLVSPMDLIVVCSLLSTACIATGAWVFSRYENWSYFDSVYYCFITLVTIGFGDFVALQKDGALENRPEYVIFALVFIVFGLTVISAAMNLLVLRFLTLNTEDERRDKREARLAAKGLVPIDSLQGRRHYLKGQTTTFWRRRRCPDVVDNAWPALEPNQQLQQQQAETASIVSCSCYQLGKPGAVPATMASVAGAAASADQQQQIMANRQPNASKAFNNQSTDD</sequence>
<dbReference type="FunFam" id="1.10.287.70:FF:000090">
    <property type="entry name" value="two pore potassium channel protein sup-9"/>
    <property type="match status" value="1"/>
</dbReference>
<evidence type="ECO:0000256" key="8">
    <source>
        <dbReference type="ARBA" id="ARBA00022989"/>
    </source>
</evidence>
<dbReference type="GO" id="GO:0022841">
    <property type="term" value="F:potassium ion leak channel activity"/>
    <property type="evidence" value="ECO:0007669"/>
    <property type="project" value="TreeGrafter"/>
</dbReference>
<feature type="domain" description="Potassium channel" evidence="15">
    <location>
        <begin position="65"/>
        <end position="132"/>
    </location>
</feature>
<evidence type="ECO:0000256" key="4">
    <source>
        <dbReference type="ARBA" id="ARBA00022538"/>
    </source>
</evidence>
<dbReference type="PANTHER" id="PTHR11003:SF291">
    <property type="entry name" value="IP11374P"/>
    <property type="match status" value="1"/>
</dbReference>
<keyword evidence="3 12" id="KW-0813">Transport</keyword>
<dbReference type="PIRSF" id="PIRSF038061">
    <property type="entry name" value="K_channel_subfamily_K_type"/>
    <property type="match status" value="1"/>
</dbReference>
<keyword evidence="6 12" id="KW-0631">Potassium channel</keyword>
<evidence type="ECO:0000259" key="15">
    <source>
        <dbReference type="Pfam" id="PF07885"/>
    </source>
</evidence>
<feature type="domain" description="Potassium channel" evidence="15">
    <location>
        <begin position="169"/>
        <end position="242"/>
    </location>
</feature>
<keyword evidence="5 13" id="KW-0812">Transmembrane</keyword>
<comment type="subcellular location">
    <subcellularLocation>
        <location evidence="1">Membrane</location>
        <topology evidence="1">Multi-pass membrane protein</topology>
    </subcellularLocation>
</comment>
<organism evidence="16 17">
    <name type="scientific">Globodera rostochiensis</name>
    <name type="common">Golden nematode worm</name>
    <name type="synonym">Heterodera rostochiensis</name>
    <dbReference type="NCBI Taxonomy" id="31243"/>
    <lineage>
        <taxon>Eukaryota</taxon>
        <taxon>Metazoa</taxon>
        <taxon>Ecdysozoa</taxon>
        <taxon>Nematoda</taxon>
        <taxon>Chromadorea</taxon>
        <taxon>Rhabditida</taxon>
        <taxon>Tylenchina</taxon>
        <taxon>Tylenchomorpha</taxon>
        <taxon>Tylenchoidea</taxon>
        <taxon>Heteroderidae</taxon>
        <taxon>Heteroderinae</taxon>
        <taxon>Globodera</taxon>
    </lineage>
</organism>
<dbReference type="InterPro" id="IPR013099">
    <property type="entry name" value="K_chnl_dom"/>
</dbReference>
<evidence type="ECO:0000256" key="5">
    <source>
        <dbReference type="ARBA" id="ARBA00022692"/>
    </source>
</evidence>
<evidence type="ECO:0000256" key="1">
    <source>
        <dbReference type="ARBA" id="ARBA00004141"/>
    </source>
</evidence>
<keyword evidence="11 13" id="KW-0407">Ion channel</keyword>
<feature type="transmembrane region" description="Helical" evidence="14">
    <location>
        <begin position="104"/>
        <end position="125"/>
    </location>
</feature>
<dbReference type="GO" id="GO:0015271">
    <property type="term" value="F:outward rectifier potassium channel activity"/>
    <property type="evidence" value="ECO:0007669"/>
    <property type="project" value="TreeGrafter"/>
</dbReference>
<feature type="transmembrane region" description="Helical" evidence="14">
    <location>
        <begin position="152"/>
        <end position="176"/>
    </location>
</feature>
<dbReference type="GO" id="GO:0005886">
    <property type="term" value="C:plasma membrane"/>
    <property type="evidence" value="ECO:0007669"/>
    <property type="project" value="TreeGrafter"/>
</dbReference>
<dbReference type="PANTHER" id="PTHR11003">
    <property type="entry name" value="POTASSIUM CHANNEL, SUBFAMILY K"/>
    <property type="match status" value="1"/>
</dbReference>
<evidence type="ECO:0000256" key="14">
    <source>
        <dbReference type="SAM" id="Phobius"/>
    </source>
</evidence>
<feature type="transmembrane region" description="Helical" evidence="14">
    <location>
        <begin position="78"/>
        <end position="98"/>
    </location>
</feature>
<comment type="similarity">
    <text evidence="2 13">Belongs to the two pore domain potassium channel (TC 1.A.1.8) family.</text>
</comment>
<dbReference type="PRINTS" id="PR01333">
    <property type="entry name" value="2POREKCHANEL"/>
</dbReference>
<evidence type="ECO:0000256" key="9">
    <source>
        <dbReference type="ARBA" id="ARBA00023065"/>
    </source>
</evidence>
<evidence type="ECO:0000256" key="7">
    <source>
        <dbReference type="ARBA" id="ARBA00022958"/>
    </source>
</evidence>
<dbReference type="InterPro" id="IPR003280">
    <property type="entry name" value="2pore_dom_K_chnl"/>
</dbReference>
<reference evidence="17" key="1">
    <citation type="submission" date="2022-11" db="UniProtKB">
        <authorList>
            <consortium name="WormBaseParasite"/>
        </authorList>
    </citation>
    <scope>IDENTIFICATION</scope>
</reference>
<evidence type="ECO:0000256" key="10">
    <source>
        <dbReference type="ARBA" id="ARBA00023136"/>
    </source>
</evidence>
<name>A0A914HY25_GLORO</name>
<keyword evidence="16" id="KW-1185">Reference proteome</keyword>
<feature type="transmembrane region" description="Helical" evidence="14">
    <location>
        <begin position="6"/>
        <end position="29"/>
    </location>
</feature>
<dbReference type="WBParaSite" id="Gr19_v10_g517.t1">
    <property type="protein sequence ID" value="Gr19_v10_g517.t1"/>
    <property type="gene ID" value="Gr19_v10_g517"/>
</dbReference>
<dbReference type="InterPro" id="IPR003092">
    <property type="entry name" value="2pore_dom_K_chnl_TASK"/>
</dbReference>
<proteinExistence type="inferred from homology"/>
<dbReference type="SUPFAM" id="SSF81324">
    <property type="entry name" value="Voltage-gated potassium channels"/>
    <property type="match status" value="2"/>
</dbReference>